<dbReference type="Pfam" id="PF07394">
    <property type="entry name" value="DUF1501"/>
    <property type="match status" value="1"/>
</dbReference>
<dbReference type="AlphaFoldDB" id="A0A140E6B3"/>
<proteinExistence type="predicted"/>
<dbReference type="Proteomes" id="UP000030512">
    <property type="component" value="Chromosome"/>
</dbReference>
<dbReference type="PANTHER" id="PTHR43737">
    <property type="entry name" value="BLL7424 PROTEIN"/>
    <property type="match status" value="1"/>
</dbReference>
<dbReference type="PANTHER" id="PTHR43737:SF1">
    <property type="entry name" value="DUF1501 DOMAIN-CONTAINING PROTEIN"/>
    <property type="match status" value="1"/>
</dbReference>
<organism evidence="1 2">
    <name type="scientific">Methylomonas denitrificans</name>
    <dbReference type="NCBI Taxonomy" id="1538553"/>
    <lineage>
        <taxon>Bacteria</taxon>
        <taxon>Pseudomonadati</taxon>
        <taxon>Pseudomonadota</taxon>
        <taxon>Gammaproteobacteria</taxon>
        <taxon>Methylococcales</taxon>
        <taxon>Methylococcaceae</taxon>
        <taxon>Methylomonas</taxon>
    </lineage>
</organism>
<dbReference type="InterPro" id="IPR006311">
    <property type="entry name" value="TAT_signal"/>
</dbReference>
<evidence type="ECO:0000313" key="1">
    <source>
        <dbReference type="EMBL" id="AMK78937.1"/>
    </source>
</evidence>
<dbReference type="Gene3D" id="3.40.720.10">
    <property type="entry name" value="Alkaline Phosphatase, subunit A"/>
    <property type="match status" value="1"/>
</dbReference>
<reference evidence="1 2" key="1">
    <citation type="journal article" date="2015" name="Environ. Microbiol.">
        <title>Methane oxidation coupled to nitrate reduction under hypoxia by the Gammaproteobacterium Methylomonas denitrificans, sp. nov. type strain FJG1.</title>
        <authorList>
            <person name="Kits K.D."/>
            <person name="Klotz M.G."/>
            <person name="Stein L.Y."/>
        </authorList>
    </citation>
    <scope>NUCLEOTIDE SEQUENCE [LARGE SCALE GENOMIC DNA]</scope>
    <source>
        <strain evidence="1 2">FJG1</strain>
    </source>
</reference>
<dbReference type="STRING" id="1538553.JT25_021025"/>
<dbReference type="InterPro" id="IPR010869">
    <property type="entry name" value="DUF1501"/>
</dbReference>
<evidence type="ECO:0000313" key="2">
    <source>
        <dbReference type="Proteomes" id="UP000030512"/>
    </source>
</evidence>
<sequence>MNNSSRRDFLIKSGYGLGGLTLSALLPGGGVLATNVMAAELIDPLAPKPTHFPAKVKTVIWLHQDGAPSSLDLFDYKPELIKLAGKTIPASFLKGIKQGIRGGNDAKLFVSNRTWKQHGESGAWFSDLLPNLAQHADKMAFIKSSVTIGATHNISVQKLNTGDVNPGRPSLGAWIQYALGSANPDLPAYTVLYNDKKVPNGGAATHWSAGFLPAVYQGTPFRPGASPILHLESPSLIAAKQQRGELDLLKRLNEHSAASYPEDTELKARINSYELAARMQTTAPEAVDISKESDATKALYGLDDDASKDFGTTLLRARRLTERGVRFIQVISGPLMIDGEPLNWDAHRDLEKNHRAHANAADKPIAGLIADLKERGLLDSTLIVWTSEFGRTPYGQSGNGRDHNPWGYTQWLAGGGIKAGTTYGQTDDVGLQAVGETVDTYDLHATILQLMGLDHLKTIFLNNGRSERPTVVYGKVVKELIA</sequence>
<evidence type="ECO:0008006" key="3">
    <source>
        <dbReference type="Google" id="ProtNLM"/>
    </source>
</evidence>
<dbReference type="KEGG" id="mdn:JT25_021025"/>
<dbReference type="SUPFAM" id="SSF53649">
    <property type="entry name" value="Alkaline phosphatase-like"/>
    <property type="match status" value="1"/>
</dbReference>
<dbReference type="OrthoDB" id="9783759at2"/>
<dbReference type="EMBL" id="CP014476">
    <property type="protein sequence ID" value="AMK78937.1"/>
    <property type="molecule type" value="Genomic_DNA"/>
</dbReference>
<name>A0A140E6B3_9GAMM</name>
<protein>
    <recommendedName>
        <fullName evidence="3">Sulfatase</fullName>
    </recommendedName>
</protein>
<keyword evidence="2" id="KW-1185">Reference proteome</keyword>
<accession>A0A140E6B3</accession>
<dbReference type="PROSITE" id="PS51318">
    <property type="entry name" value="TAT"/>
    <property type="match status" value="1"/>
</dbReference>
<dbReference type="InterPro" id="IPR017850">
    <property type="entry name" value="Alkaline_phosphatase_core_sf"/>
</dbReference>
<gene>
    <name evidence="1" type="ORF">JT25_021025</name>
</gene>
<dbReference type="RefSeq" id="WP_062329581.1">
    <property type="nucleotide sequence ID" value="NZ_CP014476.1"/>
</dbReference>